<gene>
    <name evidence="1" type="ORF">C2845_PMPSC056095</name>
</gene>
<keyword evidence="2" id="KW-1185">Reference proteome</keyword>
<organism evidence="1 2">
    <name type="scientific">Panicum miliaceum</name>
    <name type="common">Proso millet</name>
    <name type="synonym">Broomcorn millet</name>
    <dbReference type="NCBI Taxonomy" id="4540"/>
    <lineage>
        <taxon>Eukaryota</taxon>
        <taxon>Viridiplantae</taxon>
        <taxon>Streptophyta</taxon>
        <taxon>Embryophyta</taxon>
        <taxon>Tracheophyta</taxon>
        <taxon>Spermatophyta</taxon>
        <taxon>Magnoliopsida</taxon>
        <taxon>Liliopsida</taxon>
        <taxon>Poales</taxon>
        <taxon>Poaceae</taxon>
        <taxon>PACMAD clade</taxon>
        <taxon>Panicoideae</taxon>
        <taxon>Panicodae</taxon>
        <taxon>Paniceae</taxon>
        <taxon>Panicinae</taxon>
        <taxon>Panicum</taxon>
        <taxon>Panicum sect. Panicum</taxon>
    </lineage>
</organism>
<comment type="caution">
    <text evidence="1">The sequence shown here is derived from an EMBL/GenBank/DDBJ whole genome shotgun (WGS) entry which is preliminary data.</text>
</comment>
<proteinExistence type="predicted"/>
<name>A0A3L6P955_PANMI</name>
<evidence type="ECO:0000313" key="2">
    <source>
        <dbReference type="Proteomes" id="UP000275267"/>
    </source>
</evidence>
<dbReference type="Proteomes" id="UP000275267">
    <property type="component" value="Unassembled WGS sequence"/>
</dbReference>
<sequence length="87" mass="9464">MAQQLADLGEPVTDHTFTLNLIRGLNERFRNIGRHIRRGNPFAKFKDAVNKLILEELTMAHQALPLLTALLAAVGKTTPAGAPPPPS</sequence>
<dbReference type="AlphaFoldDB" id="A0A3L6P955"/>
<evidence type="ECO:0000313" key="1">
    <source>
        <dbReference type="EMBL" id="RLM40551.1"/>
    </source>
</evidence>
<accession>A0A3L6P955</accession>
<reference evidence="2" key="1">
    <citation type="journal article" date="2019" name="Nat. Commun.">
        <title>The genome of broomcorn millet.</title>
        <authorList>
            <person name="Zou C."/>
            <person name="Miki D."/>
            <person name="Li D."/>
            <person name="Tang Q."/>
            <person name="Xiao L."/>
            <person name="Rajput S."/>
            <person name="Deng P."/>
            <person name="Jia W."/>
            <person name="Huang R."/>
            <person name="Zhang M."/>
            <person name="Sun Y."/>
            <person name="Hu J."/>
            <person name="Fu X."/>
            <person name="Schnable P.S."/>
            <person name="Li F."/>
            <person name="Zhang H."/>
            <person name="Feng B."/>
            <person name="Zhu X."/>
            <person name="Liu R."/>
            <person name="Schnable J.C."/>
            <person name="Zhu J.-K."/>
            <person name="Zhang H."/>
        </authorList>
    </citation>
    <scope>NUCLEOTIDE SEQUENCE [LARGE SCALE GENOMIC DNA]</scope>
</reference>
<protein>
    <submittedName>
        <fullName evidence="1">Uncharacterized protein</fullName>
    </submittedName>
</protein>
<dbReference type="OrthoDB" id="689992at2759"/>
<dbReference type="EMBL" id="PQIB02001225">
    <property type="protein sequence ID" value="RLM40551.1"/>
    <property type="molecule type" value="Genomic_DNA"/>
</dbReference>